<dbReference type="Proteomes" id="UP000246744">
    <property type="component" value="Unassembled WGS sequence"/>
</dbReference>
<evidence type="ECO:0000256" key="1">
    <source>
        <dbReference type="ARBA" id="ARBA00022729"/>
    </source>
</evidence>
<feature type="chain" id="PRO_5016293931" evidence="2">
    <location>
        <begin position="23"/>
        <end position="70"/>
    </location>
</feature>
<dbReference type="InterPro" id="IPR036275">
    <property type="entry name" value="YdgH-like_sf"/>
</dbReference>
<keyword evidence="1 2" id="KW-0732">Signal</keyword>
<dbReference type="Pfam" id="PF07338">
    <property type="entry name" value="YdgH_BhsA-like"/>
    <property type="match status" value="1"/>
</dbReference>
<evidence type="ECO:0000256" key="2">
    <source>
        <dbReference type="SAM" id="SignalP"/>
    </source>
</evidence>
<feature type="signal peptide" evidence="2">
    <location>
        <begin position="1"/>
        <end position="22"/>
    </location>
</feature>
<proteinExistence type="predicted"/>
<dbReference type="InterPro" id="IPR010854">
    <property type="entry name" value="YdgH/BhsA/McbA-like_dom"/>
</dbReference>
<dbReference type="AlphaFoldDB" id="A0A317Q9K8"/>
<comment type="caution">
    <text evidence="4">The sequence shown here is derived from an EMBL/GenBank/DDBJ whole genome shotgun (WGS) entry which is preliminary data.</text>
</comment>
<name>A0A317Q9K8_9ENTR</name>
<keyword evidence="5" id="KW-1185">Reference proteome</keyword>
<dbReference type="InterPro" id="IPR025543">
    <property type="entry name" value="Dodecin-like"/>
</dbReference>
<dbReference type="Gene3D" id="3.30.1660.10">
    <property type="entry name" value="Flavin-binding protein dodecin"/>
    <property type="match status" value="1"/>
</dbReference>
<accession>A0A317Q9K8</accession>
<evidence type="ECO:0000313" key="4">
    <source>
        <dbReference type="EMBL" id="PWW12834.1"/>
    </source>
</evidence>
<dbReference type="EMBL" id="QGTS01000001">
    <property type="protein sequence ID" value="PWW12834.1"/>
    <property type="molecule type" value="Genomic_DNA"/>
</dbReference>
<evidence type="ECO:0000313" key="5">
    <source>
        <dbReference type="Proteomes" id="UP000246744"/>
    </source>
</evidence>
<gene>
    <name evidence="4" type="ORF">DES37_101410</name>
</gene>
<protein>
    <submittedName>
        <fullName evidence="4">Uncharacterized protein DUF1471</fullName>
    </submittedName>
</protein>
<sequence length="70" mass="7126">MKSAKTLFAAAALSLVSFASFAQTVTATASTLDGAEAQIAAQAKQAGAASYQITEAYSGNQVHMTAELNK</sequence>
<dbReference type="RefSeq" id="WP_036102860.1">
    <property type="nucleotide sequence ID" value="NZ_QGTS01000001.1"/>
</dbReference>
<organism evidence="4 5">
    <name type="scientific">Mangrovibacter plantisponsor</name>
    <dbReference type="NCBI Taxonomy" id="451513"/>
    <lineage>
        <taxon>Bacteria</taxon>
        <taxon>Pseudomonadati</taxon>
        <taxon>Pseudomonadota</taxon>
        <taxon>Gammaproteobacteria</taxon>
        <taxon>Enterobacterales</taxon>
        <taxon>Enterobacteriaceae</taxon>
        <taxon>Mangrovibacter</taxon>
    </lineage>
</organism>
<reference evidence="4 5" key="1">
    <citation type="submission" date="2018-05" db="EMBL/GenBank/DDBJ databases">
        <title>Genomic Encyclopedia of Type Strains, Phase IV (KMG-IV): sequencing the most valuable type-strain genomes for metagenomic binning, comparative biology and taxonomic classification.</title>
        <authorList>
            <person name="Goeker M."/>
        </authorList>
    </citation>
    <scope>NUCLEOTIDE SEQUENCE [LARGE SCALE GENOMIC DNA]</scope>
    <source>
        <strain evidence="4 5">DSM 19579</strain>
    </source>
</reference>
<evidence type="ECO:0000259" key="3">
    <source>
        <dbReference type="Pfam" id="PF07338"/>
    </source>
</evidence>
<dbReference type="SUPFAM" id="SSF159871">
    <property type="entry name" value="YdgH-like"/>
    <property type="match status" value="1"/>
</dbReference>
<feature type="domain" description="YdgH/BhsA/McbA-like" evidence="3">
    <location>
        <begin position="24"/>
        <end position="68"/>
    </location>
</feature>